<dbReference type="OrthoDB" id="3567264at2"/>
<dbReference type="PROSITE" id="PS00059">
    <property type="entry name" value="ADH_ZINC"/>
    <property type="match status" value="1"/>
</dbReference>
<dbReference type="Pfam" id="PF00107">
    <property type="entry name" value="ADH_zinc_N"/>
    <property type="match status" value="1"/>
</dbReference>
<comment type="similarity">
    <text evidence="2 9">Belongs to the zinc-containing alcohol dehydrogenase family.</text>
</comment>
<comment type="cofactor">
    <cofactor evidence="1 9">
        <name>Zn(2+)</name>
        <dbReference type="ChEBI" id="CHEBI:29105"/>
    </cofactor>
</comment>
<evidence type="ECO:0000313" key="11">
    <source>
        <dbReference type="EMBL" id="SDR76189.1"/>
    </source>
</evidence>
<dbReference type="Gene3D" id="3.90.180.10">
    <property type="entry name" value="Medium-chain alcohol dehydrogenases, catalytic domain"/>
    <property type="match status" value="2"/>
</dbReference>
<dbReference type="InterPro" id="IPR013154">
    <property type="entry name" value="ADH-like_N"/>
</dbReference>
<keyword evidence="5 9" id="KW-0862">Zinc</keyword>
<proteinExistence type="inferred from homology"/>
<dbReference type="Proteomes" id="UP000199649">
    <property type="component" value="Chromosome I"/>
</dbReference>
<organism evidence="11 12">
    <name type="scientific">Agrococcus carbonis</name>
    <dbReference type="NCBI Taxonomy" id="684552"/>
    <lineage>
        <taxon>Bacteria</taxon>
        <taxon>Bacillati</taxon>
        <taxon>Actinomycetota</taxon>
        <taxon>Actinomycetes</taxon>
        <taxon>Micrococcales</taxon>
        <taxon>Microbacteriaceae</taxon>
        <taxon>Agrococcus</taxon>
    </lineage>
</organism>
<dbReference type="InterPro" id="IPR002328">
    <property type="entry name" value="ADH_Zn_CS"/>
</dbReference>
<dbReference type="Pfam" id="PF08240">
    <property type="entry name" value="ADH_N"/>
    <property type="match status" value="1"/>
</dbReference>
<evidence type="ECO:0000256" key="2">
    <source>
        <dbReference type="ARBA" id="ARBA00008072"/>
    </source>
</evidence>
<feature type="domain" description="Enoyl reductase (ER)" evidence="10">
    <location>
        <begin position="8"/>
        <end position="311"/>
    </location>
</feature>
<comment type="catalytic activity">
    <reaction evidence="8">
        <text>a primary alcohol + NAD(+) = an aldehyde + NADH + H(+)</text>
        <dbReference type="Rhea" id="RHEA:10736"/>
        <dbReference type="ChEBI" id="CHEBI:15378"/>
        <dbReference type="ChEBI" id="CHEBI:15734"/>
        <dbReference type="ChEBI" id="CHEBI:17478"/>
        <dbReference type="ChEBI" id="CHEBI:57540"/>
        <dbReference type="ChEBI" id="CHEBI:57945"/>
        <dbReference type="EC" id="1.1.1.1"/>
    </reaction>
</comment>
<evidence type="ECO:0000256" key="7">
    <source>
        <dbReference type="ARBA" id="ARBA00049164"/>
    </source>
</evidence>
<dbReference type="GO" id="GO:0008270">
    <property type="term" value="F:zinc ion binding"/>
    <property type="evidence" value="ECO:0007669"/>
    <property type="project" value="InterPro"/>
</dbReference>
<dbReference type="InterPro" id="IPR036291">
    <property type="entry name" value="NAD(P)-bd_dom_sf"/>
</dbReference>
<name>A0A1H1LQW5_9MICO</name>
<reference evidence="12" key="1">
    <citation type="submission" date="2016-10" db="EMBL/GenBank/DDBJ databases">
        <authorList>
            <person name="Varghese N."/>
            <person name="Submissions S."/>
        </authorList>
    </citation>
    <scope>NUCLEOTIDE SEQUENCE [LARGE SCALE GENOMIC DNA]</scope>
    <source>
        <strain evidence="12">DSM 22965</strain>
    </source>
</reference>
<comment type="catalytic activity">
    <reaction evidence="7">
        <text>a secondary alcohol + NAD(+) = a ketone + NADH + H(+)</text>
        <dbReference type="Rhea" id="RHEA:10740"/>
        <dbReference type="ChEBI" id="CHEBI:15378"/>
        <dbReference type="ChEBI" id="CHEBI:17087"/>
        <dbReference type="ChEBI" id="CHEBI:35681"/>
        <dbReference type="ChEBI" id="CHEBI:57540"/>
        <dbReference type="ChEBI" id="CHEBI:57945"/>
        <dbReference type="EC" id="1.1.1.1"/>
    </reaction>
</comment>
<dbReference type="SUPFAM" id="SSF51735">
    <property type="entry name" value="NAD(P)-binding Rossmann-fold domains"/>
    <property type="match status" value="1"/>
</dbReference>
<evidence type="ECO:0000313" key="12">
    <source>
        <dbReference type="Proteomes" id="UP000199649"/>
    </source>
</evidence>
<evidence type="ECO:0000256" key="1">
    <source>
        <dbReference type="ARBA" id="ARBA00001947"/>
    </source>
</evidence>
<evidence type="ECO:0000256" key="9">
    <source>
        <dbReference type="RuleBase" id="RU361277"/>
    </source>
</evidence>
<dbReference type="STRING" id="684552.SAMN04489719_0689"/>
<evidence type="ECO:0000259" key="10">
    <source>
        <dbReference type="SMART" id="SM00829"/>
    </source>
</evidence>
<dbReference type="PANTHER" id="PTHR42940">
    <property type="entry name" value="ALCOHOL DEHYDROGENASE 1-RELATED"/>
    <property type="match status" value="1"/>
</dbReference>
<evidence type="ECO:0000256" key="4">
    <source>
        <dbReference type="ARBA" id="ARBA00022723"/>
    </source>
</evidence>
<dbReference type="InterPro" id="IPR011032">
    <property type="entry name" value="GroES-like_sf"/>
</dbReference>
<dbReference type="InterPro" id="IPR013149">
    <property type="entry name" value="ADH-like_C"/>
</dbReference>
<evidence type="ECO:0000256" key="6">
    <source>
        <dbReference type="ARBA" id="ARBA00023002"/>
    </source>
</evidence>
<evidence type="ECO:0000256" key="3">
    <source>
        <dbReference type="ARBA" id="ARBA00013190"/>
    </source>
</evidence>
<dbReference type="AlphaFoldDB" id="A0A1H1LQW5"/>
<dbReference type="Gene3D" id="3.40.50.720">
    <property type="entry name" value="NAD(P)-binding Rossmann-like Domain"/>
    <property type="match status" value="1"/>
</dbReference>
<dbReference type="SMART" id="SM00829">
    <property type="entry name" value="PKS_ER"/>
    <property type="match status" value="1"/>
</dbReference>
<dbReference type="EC" id="1.1.1.1" evidence="3"/>
<dbReference type="GO" id="GO:0005737">
    <property type="term" value="C:cytoplasm"/>
    <property type="evidence" value="ECO:0007669"/>
    <property type="project" value="TreeGrafter"/>
</dbReference>
<evidence type="ECO:0000256" key="8">
    <source>
        <dbReference type="ARBA" id="ARBA00049243"/>
    </source>
</evidence>
<dbReference type="PANTHER" id="PTHR42940:SF8">
    <property type="entry name" value="VACUOLAR PROTEIN SORTING-ASSOCIATED PROTEIN 11"/>
    <property type="match status" value="1"/>
</dbReference>
<evidence type="ECO:0000256" key="5">
    <source>
        <dbReference type="ARBA" id="ARBA00022833"/>
    </source>
</evidence>
<dbReference type="EMBL" id="LT629734">
    <property type="protein sequence ID" value="SDR76189.1"/>
    <property type="molecule type" value="Genomic_DNA"/>
</dbReference>
<dbReference type="CDD" id="cd08254">
    <property type="entry name" value="hydroxyacyl_CoA_DH"/>
    <property type="match status" value="1"/>
</dbReference>
<protein>
    <recommendedName>
        <fullName evidence="3">alcohol dehydrogenase</fullName>
        <ecNumber evidence="3">1.1.1.1</ecNumber>
    </recommendedName>
</protein>
<accession>A0A1H1LQW5</accession>
<gene>
    <name evidence="11" type="ORF">SAMN04489719_0689</name>
</gene>
<keyword evidence="4 9" id="KW-0479">Metal-binding</keyword>
<keyword evidence="12" id="KW-1185">Reference proteome</keyword>
<dbReference type="GO" id="GO:0004022">
    <property type="term" value="F:alcohol dehydrogenase (NAD+) activity"/>
    <property type="evidence" value="ECO:0007669"/>
    <property type="project" value="UniProtKB-EC"/>
</dbReference>
<keyword evidence="6" id="KW-0560">Oxidoreductase</keyword>
<dbReference type="SUPFAM" id="SSF50129">
    <property type="entry name" value="GroES-like"/>
    <property type="match status" value="1"/>
</dbReference>
<sequence length="315" mass="33199">MRAWQFVGTHKPFERVDIEEPTAGPGKVVIDVKAAGLCHSDVGILEDEKWLSTMKELPVVPGHETAGVISEVGEGVTDWKVGDRVAVWPLAEIMGYMVNGAWEDRAEVSTDALVAIPDEVSFAQAAAATDAGMTSVGALSTAGVEAGMKVGVIGFGGLGQIGARVAKLRGADVYVAEVNESIWDRIREAGATKVAKSITEFADVELDVIIDYAGFGVTTADALKAVKSSGGGRVVQVGMGKLESTIDTYSLILGRKQLHGSMGGSKNDIEETMRYMASGDLKPTITEIDFEQIPDGIQQLMDGTSVGRLVAKVAD</sequence>
<dbReference type="RefSeq" id="WP_092665731.1">
    <property type="nucleotide sequence ID" value="NZ_LT629734.1"/>
</dbReference>
<dbReference type="InterPro" id="IPR020843">
    <property type="entry name" value="ER"/>
</dbReference>